<sequence length="539" mass="61753">MRIGSLRHAAVWVACLPHHVAAVNHRDPAEGAARMNAYEIFNAIHSAMRQWGSSLNHNGLSTFVATVPAGVTLYHGTCRSTPPPGPEWLAFEIEHAELFAHPRWKFPPRELNTAGSPMPLQRQRGIFFQGENDYEVREDGEDEKGYLQIYKTTQPVRLLYLDGTSAANTEMGTLDLQDFVIRGDRNAEAWDEFGRAQSLCDIVTSWGLQGVIRMEAGFEIIKCNFSDSMELVSAIQRPADPSNSDGLGWEGYAEVHPFEWISAVAQRYHGIGGSRVELDFSSMVSAMFYPVNLTNDKSSKPNLPRLWYATEDELLSIRSRVEEVVHERLDGNHTSINWQEVTDLIITRYADRLWFMAERAQSILEFQGELNHLTNTHVDYGEKDIYHAACSRCERHYISSATPKTPEDHLILAAMEEVAHAICETLFVVRLFIKNQIRIDKLKYNDRVPASRVDELLQSSKKAIRELMDQLKWTRWKECTTCDFHEVCFAPLWPVGDKDSYEQPNCRNHSSIQNSWWDNRYWDMPKMPHTPKPPSREDL</sequence>
<organism evidence="2 3">
    <name type="scientific">Podospora bellae-mahoneyi</name>
    <dbReference type="NCBI Taxonomy" id="2093777"/>
    <lineage>
        <taxon>Eukaryota</taxon>
        <taxon>Fungi</taxon>
        <taxon>Dikarya</taxon>
        <taxon>Ascomycota</taxon>
        <taxon>Pezizomycotina</taxon>
        <taxon>Sordariomycetes</taxon>
        <taxon>Sordariomycetidae</taxon>
        <taxon>Sordariales</taxon>
        <taxon>Podosporaceae</taxon>
        <taxon>Podospora</taxon>
    </lineage>
</organism>
<comment type="caution">
    <text evidence="2">The sequence shown here is derived from an EMBL/GenBank/DDBJ whole genome shotgun (WGS) entry which is preliminary data.</text>
</comment>
<evidence type="ECO:0000256" key="1">
    <source>
        <dbReference type="SAM" id="SignalP"/>
    </source>
</evidence>
<dbReference type="InterPro" id="IPR038921">
    <property type="entry name" value="YOR389W-like"/>
</dbReference>
<name>A0ABR0FCP4_9PEZI</name>
<accession>A0ABR0FCP4</accession>
<dbReference type="Proteomes" id="UP001322138">
    <property type="component" value="Unassembled WGS sequence"/>
</dbReference>
<evidence type="ECO:0000313" key="2">
    <source>
        <dbReference type="EMBL" id="KAK4641726.1"/>
    </source>
</evidence>
<reference evidence="2 3" key="1">
    <citation type="journal article" date="2023" name="bioRxiv">
        <title>High-quality genome assemblies of four members of thePodospora anserinaspecies complex.</title>
        <authorList>
            <person name="Ament-Velasquez S.L."/>
            <person name="Vogan A.A."/>
            <person name="Wallerman O."/>
            <person name="Hartmann F."/>
            <person name="Gautier V."/>
            <person name="Silar P."/>
            <person name="Giraud T."/>
            <person name="Johannesson H."/>
        </authorList>
    </citation>
    <scope>NUCLEOTIDE SEQUENCE [LARGE SCALE GENOMIC DNA]</scope>
    <source>
        <strain evidence="2 3">CBS 112042</strain>
    </source>
</reference>
<feature type="signal peptide" evidence="1">
    <location>
        <begin position="1"/>
        <end position="22"/>
    </location>
</feature>
<dbReference type="PANTHER" id="PTHR35204">
    <property type="entry name" value="YALI0A21131P"/>
    <property type="match status" value="1"/>
</dbReference>
<keyword evidence="3" id="KW-1185">Reference proteome</keyword>
<proteinExistence type="predicted"/>
<evidence type="ECO:0000313" key="3">
    <source>
        <dbReference type="Proteomes" id="UP001322138"/>
    </source>
</evidence>
<dbReference type="PANTHER" id="PTHR35204:SF1">
    <property type="entry name" value="ENTEROTOXIN"/>
    <property type="match status" value="1"/>
</dbReference>
<dbReference type="GeneID" id="87899046"/>
<dbReference type="RefSeq" id="XP_062730702.1">
    <property type="nucleotide sequence ID" value="XM_062879564.1"/>
</dbReference>
<gene>
    <name evidence="2" type="ORF">QC761_503340</name>
</gene>
<dbReference type="EMBL" id="JAFFGZ010000007">
    <property type="protein sequence ID" value="KAK4641726.1"/>
    <property type="molecule type" value="Genomic_DNA"/>
</dbReference>
<protein>
    <submittedName>
        <fullName evidence="2">Uncharacterized protein</fullName>
    </submittedName>
</protein>
<keyword evidence="1" id="KW-0732">Signal</keyword>
<feature type="chain" id="PRO_5045437750" evidence="1">
    <location>
        <begin position="23"/>
        <end position="539"/>
    </location>
</feature>